<reference evidence="1" key="1">
    <citation type="journal article" date="2021" name="Cell">
        <title>Tracing the genetic footprints of vertebrate landing in non-teleost ray-finned fishes.</title>
        <authorList>
            <person name="Bi X."/>
            <person name="Wang K."/>
            <person name="Yang L."/>
            <person name="Pan H."/>
            <person name="Jiang H."/>
            <person name="Wei Q."/>
            <person name="Fang M."/>
            <person name="Yu H."/>
            <person name="Zhu C."/>
            <person name="Cai Y."/>
            <person name="He Y."/>
            <person name="Gan X."/>
            <person name="Zeng H."/>
            <person name="Yu D."/>
            <person name="Zhu Y."/>
            <person name="Jiang H."/>
            <person name="Qiu Q."/>
            <person name="Yang H."/>
            <person name="Zhang Y.E."/>
            <person name="Wang W."/>
            <person name="Zhu M."/>
            <person name="He S."/>
            <person name="Zhang G."/>
        </authorList>
    </citation>
    <scope>NUCLEOTIDE SEQUENCE</scope>
    <source>
        <strain evidence="1">Pddl_001</strain>
    </source>
</reference>
<evidence type="ECO:0000313" key="1">
    <source>
        <dbReference type="EMBL" id="MBN3279712.1"/>
    </source>
</evidence>
<dbReference type="PANTHER" id="PTHR45913:SF19">
    <property type="entry name" value="LOW QUALITY PROTEIN: ZINC FINGER BED DOMAIN-CONTAINING PROTEIN 5-LIKE"/>
    <property type="match status" value="1"/>
</dbReference>
<dbReference type="EMBL" id="JAAWVQ010091977">
    <property type="protein sequence ID" value="MBN3279712.1"/>
    <property type="molecule type" value="Genomic_DNA"/>
</dbReference>
<gene>
    <name evidence="1" type="primary">Zbed5_1</name>
    <name evidence="1" type="ORF">GTO93_0016032</name>
</gene>
<sequence length="115" mass="12596">LFANATVNVRALEASYRASIRITKAGKPHTIGEELILPAAKLDEFVKEHIIGWQHCVGVCTDGARAMMACIHEVAPNVKWVHCSIHQEAPAVKKIPVEMKVILDSAVKTVNFIKA</sequence>
<proteinExistence type="predicted"/>
<dbReference type="Proteomes" id="UP001166093">
    <property type="component" value="Unassembled WGS sequence"/>
</dbReference>
<protein>
    <submittedName>
        <fullName evidence="1">ZBED5 protein</fullName>
    </submittedName>
</protein>
<keyword evidence="2" id="KW-1185">Reference proteome</keyword>
<accession>A0ABS2Y0I2</accession>
<dbReference type="PANTHER" id="PTHR45913">
    <property type="entry name" value="EPM2A-INTERACTING PROTEIN 1"/>
    <property type="match status" value="1"/>
</dbReference>
<feature type="non-terminal residue" evidence="1">
    <location>
        <position position="1"/>
    </location>
</feature>
<feature type="non-terminal residue" evidence="1">
    <location>
        <position position="115"/>
    </location>
</feature>
<name>A0ABS2Y0I2_POLSP</name>
<comment type="caution">
    <text evidence="1">The sequence shown here is derived from an EMBL/GenBank/DDBJ whole genome shotgun (WGS) entry which is preliminary data.</text>
</comment>
<evidence type="ECO:0000313" key="2">
    <source>
        <dbReference type="Proteomes" id="UP001166093"/>
    </source>
</evidence>
<organism evidence="1 2">
    <name type="scientific">Polyodon spathula</name>
    <name type="common">North American paddlefish</name>
    <name type="synonym">Squalus spathula</name>
    <dbReference type="NCBI Taxonomy" id="7913"/>
    <lineage>
        <taxon>Eukaryota</taxon>
        <taxon>Metazoa</taxon>
        <taxon>Chordata</taxon>
        <taxon>Craniata</taxon>
        <taxon>Vertebrata</taxon>
        <taxon>Euteleostomi</taxon>
        <taxon>Actinopterygii</taxon>
        <taxon>Chondrostei</taxon>
        <taxon>Acipenseriformes</taxon>
        <taxon>Polyodontidae</taxon>
        <taxon>Polyodon</taxon>
    </lineage>
</organism>